<evidence type="ECO:0000313" key="5">
    <source>
        <dbReference type="EMBL" id="EHP43771.1"/>
    </source>
</evidence>
<dbReference type="RefSeq" id="WP_006157104.1">
    <property type="nucleotide sequence ID" value="NZ_AHJE01000016.1"/>
</dbReference>
<dbReference type="GO" id="GO:0006508">
    <property type="term" value="P:proteolysis"/>
    <property type="evidence" value="ECO:0007669"/>
    <property type="project" value="UniProtKB-KW"/>
</dbReference>
<dbReference type="CDD" id="cd03145">
    <property type="entry name" value="GAT1_cyanophycinase"/>
    <property type="match status" value="1"/>
</dbReference>
<reference evidence="5 6" key="1">
    <citation type="journal article" date="2012" name="J. Bacteriol.">
        <title>De Novo Genome Project of Cupriavidus basilensis OR16.</title>
        <authorList>
            <person name="Cserhati M."/>
            <person name="Kriszt B."/>
            <person name="Szoboszlay S."/>
            <person name="Toth A."/>
            <person name="Szabo I."/>
            <person name="Tancsics A."/>
            <person name="Nagy I."/>
            <person name="Horvath B."/>
            <person name="Nagy I."/>
            <person name="Kukolya J."/>
        </authorList>
    </citation>
    <scope>NUCLEOTIDE SEQUENCE [LARGE SCALE GENOMIC DNA]</scope>
    <source>
        <strain evidence="5 6">OR16</strain>
    </source>
</reference>
<accession>H1S0V5</accession>
<name>H1S0V5_9BURK</name>
<comment type="similarity">
    <text evidence="1">Belongs to the peptidase S51 family.</text>
</comment>
<evidence type="ECO:0000256" key="3">
    <source>
        <dbReference type="ARBA" id="ARBA00022801"/>
    </source>
</evidence>
<dbReference type="PANTHER" id="PTHR36175:SF1">
    <property type="entry name" value="CYANOPHYCINASE"/>
    <property type="match status" value="1"/>
</dbReference>
<dbReference type="GO" id="GO:0008236">
    <property type="term" value="F:serine-type peptidase activity"/>
    <property type="evidence" value="ECO:0007669"/>
    <property type="project" value="UniProtKB-KW"/>
</dbReference>
<dbReference type="OrthoDB" id="9799980at2"/>
<protein>
    <submittedName>
        <fullName evidence="5">Cyanophycinase CphB</fullName>
    </submittedName>
</protein>
<evidence type="ECO:0000256" key="1">
    <source>
        <dbReference type="ARBA" id="ARBA00006534"/>
    </source>
</evidence>
<sequence>MESLTKFASRCGGLARCAAASVGLGLVFGVLPALAIAGNKTVASYSYFVTGTQYFMAGNTTPVRTLPTPRPQAEQPLVLMGGGPDVDDAYRWMIQQAGISKDSASGGRFVVIRTTGTDAYDPYLLYSDKHDSTNIPAVDGFVGGAYLGLTSAETLIITSREGANDPFVNAVVSTANALWIAGGDQSTYINLWKGTKLDATIAALMRKNIPVGGTSAGANVLGQFVFSALNGSVTSTQALGDPYNNLMTFDPTPFSGTSFMSIPVLGNTFVDPHFDSRDRMGRLVTFVSRSIAPGSSNSGCAGGILTPSSARGIGIDVETALEIHYDKNTTHYFAQRVTNISTTTSSAVHFLSPLTLPATCAPGRPLTMQGVFVQKLTDSTIAFDITNWWNGGGNPNLPNYIVNENAGVQSPTTIPY</sequence>
<evidence type="ECO:0000256" key="4">
    <source>
        <dbReference type="ARBA" id="ARBA00022825"/>
    </source>
</evidence>
<dbReference type="InterPro" id="IPR005320">
    <property type="entry name" value="Peptidase_S51"/>
</dbReference>
<keyword evidence="3" id="KW-0378">Hydrolase</keyword>
<gene>
    <name evidence="5" type="ORF">OR16_06734</name>
</gene>
<dbReference type="Gene3D" id="3.40.50.880">
    <property type="match status" value="1"/>
</dbReference>
<dbReference type="InterPro" id="IPR029062">
    <property type="entry name" value="Class_I_gatase-like"/>
</dbReference>
<keyword evidence="2" id="KW-0645">Protease</keyword>
<dbReference type="Proteomes" id="UP000005808">
    <property type="component" value="Unassembled WGS sequence"/>
</dbReference>
<dbReference type="AlphaFoldDB" id="H1S0V5"/>
<keyword evidence="4" id="KW-0720">Serine protease</keyword>
<dbReference type="PATRIC" id="fig|1127483.3.peg.1346"/>
<dbReference type="Pfam" id="PF03575">
    <property type="entry name" value="Peptidase_S51"/>
    <property type="match status" value="1"/>
</dbReference>
<organism evidence="5 6">
    <name type="scientific">Cupriavidus basilensis OR16</name>
    <dbReference type="NCBI Taxonomy" id="1127483"/>
    <lineage>
        <taxon>Bacteria</taxon>
        <taxon>Pseudomonadati</taxon>
        <taxon>Pseudomonadota</taxon>
        <taxon>Betaproteobacteria</taxon>
        <taxon>Burkholderiales</taxon>
        <taxon>Burkholderiaceae</taxon>
        <taxon>Cupriavidus</taxon>
    </lineage>
</organism>
<comment type="caution">
    <text evidence="5">The sequence shown here is derived from an EMBL/GenBank/DDBJ whole genome shotgun (WGS) entry which is preliminary data.</text>
</comment>
<dbReference type="PANTHER" id="PTHR36175">
    <property type="entry name" value="CYANOPHYCINASE"/>
    <property type="match status" value="1"/>
</dbReference>
<proteinExistence type="inferred from homology"/>
<evidence type="ECO:0000256" key="2">
    <source>
        <dbReference type="ARBA" id="ARBA00022670"/>
    </source>
</evidence>
<evidence type="ECO:0000313" key="6">
    <source>
        <dbReference type="Proteomes" id="UP000005808"/>
    </source>
</evidence>
<dbReference type="EMBL" id="AHJE01000016">
    <property type="protein sequence ID" value="EHP43771.1"/>
    <property type="molecule type" value="Genomic_DNA"/>
</dbReference>
<dbReference type="SUPFAM" id="SSF52317">
    <property type="entry name" value="Class I glutamine amidotransferase-like"/>
    <property type="match status" value="1"/>
</dbReference>